<reference evidence="1 2" key="1">
    <citation type="submission" date="2015-07" db="EMBL/GenBank/DDBJ databases">
        <title>Emmonsia species relationships and genome sequence.</title>
        <authorList>
            <consortium name="The Broad Institute Genomics Platform"/>
            <person name="Cuomo C.A."/>
            <person name="Munoz J.F."/>
            <person name="Imamovic A."/>
            <person name="Priest M.E."/>
            <person name="Young S."/>
            <person name="Clay O.K."/>
            <person name="McEwen J.G."/>
        </authorList>
    </citation>
    <scope>NUCLEOTIDE SEQUENCE [LARGE SCALE GENOMIC DNA]</scope>
    <source>
        <strain evidence="1 2">UAMH 9510</strain>
    </source>
</reference>
<dbReference type="EMBL" id="LGRN01000960">
    <property type="protein sequence ID" value="OJD10059.1"/>
    <property type="molecule type" value="Genomic_DNA"/>
</dbReference>
<organism evidence="1 2">
    <name type="scientific">Emergomyces pasteurianus Ep9510</name>
    <dbReference type="NCBI Taxonomy" id="1447872"/>
    <lineage>
        <taxon>Eukaryota</taxon>
        <taxon>Fungi</taxon>
        <taxon>Dikarya</taxon>
        <taxon>Ascomycota</taxon>
        <taxon>Pezizomycotina</taxon>
        <taxon>Eurotiomycetes</taxon>
        <taxon>Eurotiomycetidae</taxon>
        <taxon>Onygenales</taxon>
        <taxon>Ajellomycetaceae</taxon>
        <taxon>Emergomyces</taxon>
    </lineage>
</organism>
<keyword evidence="2" id="KW-1185">Reference proteome</keyword>
<protein>
    <submittedName>
        <fullName evidence="1">Uncharacterized protein</fullName>
    </submittedName>
</protein>
<dbReference type="VEuPathDB" id="FungiDB:AJ78_08774"/>
<dbReference type="AlphaFoldDB" id="A0A1J9PQE0"/>
<dbReference type="InterPro" id="IPR021842">
    <property type="entry name" value="DUF3435"/>
</dbReference>
<sequence length="49" mass="5716">TFKSSGIRHPEDLYSLNVLNELNQQKLSLRNDLMNLFVFCLTVCEEDNI</sequence>
<dbReference type="Proteomes" id="UP000182235">
    <property type="component" value="Unassembled WGS sequence"/>
</dbReference>
<evidence type="ECO:0000313" key="2">
    <source>
        <dbReference type="Proteomes" id="UP000182235"/>
    </source>
</evidence>
<comment type="caution">
    <text evidence="1">The sequence shown here is derived from an EMBL/GenBank/DDBJ whole genome shotgun (WGS) entry which is preliminary data.</text>
</comment>
<accession>A0A1J9PQE0</accession>
<proteinExistence type="predicted"/>
<name>A0A1J9PQE0_9EURO</name>
<dbReference type="Pfam" id="PF11917">
    <property type="entry name" value="DUF3435"/>
    <property type="match status" value="1"/>
</dbReference>
<feature type="non-terminal residue" evidence="1">
    <location>
        <position position="1"/>
    </location>
</feature>
<evidence type="ECO:0000313" key="1">
    <source>
        <dbReference type="EMBL" id="OJD10059.1"/>
    </source>
</evidence>
<dbReference type="OrthoDB" id="3544487at2759"/>
<gene>
    <name evidence="1" type="ORF">AJ78_08774</name>
</gene>